<organism evidence="1 2">
    <name type="scientific">Hyalomma asiaticum</name>
    <name type="common">Tick</name>
    <dbReference type="NCBI Taxonomy" id="266040"/>
    <lineage>
        <taxon>Eukaryota</taxon>
        <taxon>Metazoa</taxon>
        <taxon>Ecdysozoa</taxon>
        <taxon>Arthropoda</taxon>
        <taxon>Chelicerata</taxon>
        <taxon>Arachnida</taxon>
        <taxon>Acari</taxon>
        <taxon>Parasitiformes</taxon>
        <taxon>Ixodida</taxon>
        <taxon>Ixodoidea</taxon>
        <taxon>Ixodidae</taxon>
        <taxon>Hyalomminae</taxon>
        <taxon>Hyalomma</taxon>
    </lineage>
</organism>
<accession>A0ACB7RS02</accession>
<reference evidence="1" key="1">
    <citation type="submission" date="2020-05" db="EMBL/GenBank/DDBJ databases">
        <title>Large-scale comparative analyses of tick genomes elucidate their genetic diversity and vector capacities.</title>
        <authorList>
            <person name="Jia N."/>
            <person name="Wang J."/>
            <person name="Shi W."/>
            <person name="Du L."/>
            <person name="Sun Y."/>
            <person name="Zhan W."/>
            <person name="Jiang J."/>
            <person name="Wang Q."/>
            <person name="Zhang B."/>
            <person name="Ji P."/>
            <person name="Sakyi L.B."/>
            <person name="Cui X."/>
            <person name="Yuan T."/>
            <person name="Jiang B."/>
            <person name="Yang W."/>
            <person name="Lam T.T.-Y."/>
            <person name="Chang Q."/>
            <person name="Ding S."/>
            <person name="Wang X."/>
            <person name="Zhu J."/>
            <person name="Ruan X."/>
            <person name="Zhao L."/>
            <person name="Wei J."/>
            <person name="Que T."/>
            <person name="Du C."/>
            <person name="Cheng J."/>
            <person name="Dai P."/>
            <person name="Han X."/>
            <person name="Huang E."/>
            <person name="Gao Y."/>
            <person name="Liu J."/>
            <person name="Shao H."/>
            <person name="Ye R."/>
            <person name="Li L."/>
            <person name="Wei W."/>
            <person name="Wang X."/>
            <person name="Wang C."/>
            <person name="Yang T."/>
            <person name="Huo Q."/>
            <person name="Li W."/>
            <person name="Guo W."/>
            <person name="Chen H."/>
            <person name="Zhou L."/>
            <person name="Ni X."/>
            <person name="Tian J."/>
            <person name="Zhou Y."/>
            <person name="Sheng Y."/>
            <person name="Liu T."/>
            <person name="Pan Y."/>
            <person name="Xia L."/>
            <person name="Li J."/>
            <person name="Zhao F."/>
            <person name="Cao W."/>
        </authorList>
    </citation>
    <scope>NUCLEOTIDE SEQUENCE</scope>
    <source>
        <strain evidence="1">Hyas-2018</strain>
    </source>
</reference>
<sequence length="182" mass="20851">MHRVTLEHVVWHRNGALLRALGKAQEFHKFPSEGEQRTKWHKNIAWKDLTINDKSPSMVACRQHFLPTDYASGCRIKKLLPGAVPTVFEGYPAYMVPPAKRPGKEPAPGTDVPLPNQIKRKAQPPESLPVEYNASLERHEDTRTMSTQTTNYDHQRASRYLSTISRLRSQVSYHRSKSQKLL</sequence>
<dbReference type="EMBL" id="CM023488">
    <property type="protein sequence ID" value="KAH6924965.1"/>
    <property type="molecule type" value="Genomic_DNA"/>
</dbReference>
<name>A0ACB7RS02_HYAAI</name>
<protein>
    <submittedName>
        <fullName evidence="1">Uncharacterized protein</fullName>
    </submittedName>
</protein>
<dbReference type="Proteomes" id="UP000821845">
    <property type="component" value="Chromosome 8"/>
</dbReference>
<keyword evidence="2" id="KW-1185">Reference proteome</keyword>
<proteinExistence type="predicted"/>
<comment type="caution">
    <text evidence="1">The sequence shown here is derived from an EMBL/GenBank/DDBJ whole genome shotgun (WGS) entry which is preliminary data.</text>
</comment>
<gene>
    <name evidence="1" type="ORF">HPB50_027036</name>
</gene>
<evidence type="ECO:0000313" key="1">
    <source>
        <dbReference type="EMBL" id="KAH6924965.1"/>
    </source>
</evidence>
<evidence type="ECO:0000313" key="2">
    <source>
        <dbReference type="Proteomes" id="UP000821845"/>
    </source>
</evidence>